<evidence type="ECO:0000313" key="2">
    <source>
        <dbReference type="Proteomes" id="UP000054549"/>
    </source>
</evidence>
<dbReference type="SUPFAM" id="SSF56112">
    <property type="entry name" value="Protein kinase-like (PK-like)"/>
    <property type="match status" value="1"/>
</dbReference>
<dbReference type="EMBL" id="KN818299">
    <property type="protein sequence ID" value="KIL60412.1"/>
    <property type="molecule type" value="Genomic_DNA"/>
</dbReference>
<protein>
    <submittedName>
        <fullName evidence="1">Uncharacterized protein</fullName>
    </submittedName>
</protein>
<organism evidence="1 2">
    <name type="scientific">Amanita muscaria (strain Koide BX008)</name>
    <dbReference type="NCBI Taxonomy" id="946122"/>
    <lineage>
        <taxon>Eukaryota</taxon>
        <taxon>Fungi</taxon>
        <taxon>Dikarya</taxon>
        <taxon>Basidiomycota</taxon>
        <taxon>Agaricomycotina</taxon>
        <taxon>Agaricomycetes</taxon>
        <taxon>Agaricomycetidae</taxon>
        <taxon>Agaricales</taxon>
        <taxon>Pluteineae</taxon>
        <taxon>Amanitaceae</taxon>
        <taxon>Amanita</taxon>
    </lineage>
</organism>
<dbReference type="InterPro" id="IPR011009">
    <property type="entry name" value="Kinase-like_dom_sf"/>
</dbReference>
<dbReference type="Gene3D" id="1.10.510.10">
    <property type="entry name" value="Transferase(Phosphotransferase) domain 1"/>
    <property type="match status" value="1"/>
</dbReference>
<dbReference type="InParanoid" id="A0A0C2WG37"/>
<sequence>MLEIAKSIRYIHSMDIILYSPDIKIALQYLFLDSDLHAKIMFEGVFAWWSMEALIYDYEDKDLLTKCTYEASISTFANLFDKVCFDGHNENTPKRLVDDARQLIKRCRAEHPKRQPAMEDVVKEMETWNLT</sequence>
<proteinExistence type="predicted"/>
<reference evidence="1 2" key="1">
    <citation type="submission" date="2014-04" db="EMBL/GenBank/DDBJ databases">
        <title>Evolutionary Origins and Diversification of the Mycorrhizal Mutualists.</title>
        <authorList>
            <consortium name="DOE Joint Genome Institute"/>
            <consortium name="Mycorrhizal Genomics Consortium"/>
            <person name="Kohler A."/>
            <person name="Kuo A."/>
            <person name="Nagy L.G."/>
            <person name="Floudas D."/>
            <person name="Copeland A."/>
            <person name="Barry K.W."/>
            <person name="Cichocki N."/>
            <person name="Veneault-Fourrey C."/>
            <person name="LaButti K."/>
            <person name="Lindquist E.A."/>
            <person name="Lipzen A."/>
            <person name="Lundell T."/>
            <person name="Morin E."/>
            <person name="Murat C."/>
            <person name="Riley R."/>
            <person name="Ohm R."/>
            <person name="Sun H."/>
            <person name="Tunlid A."/>
            <person name="Henrissat B."/>
            <person name="Grigoriev I.V."/>
            <person name="Hibbett D.S."/>
            <person name="Martin F."/>
        </authorList>
    </citation>
    <scope>NUCLEOTIDE SEQUENCE [LARGE SCALE GENOMIC DNA]</scope>
    <source>
        <strain evidence="1 2">Koide BX008</strain>
    </source>
</reference>
<accession>A0A0C2WG37</accession>
<keyword evidence="2" id="KW-1185">Reference proteome</keyword>
<evidence type="ECO:0000313" key="1">
    <source>
        <dbReference type="EMBL" id="KIL60412.1"/>
    </source>
</evidence>
<dbReference type="HOGENOM" id="CLU_087973_1_0_1"/>
<dbReference type="Proteomes" id="UP000054549">
    <property type="component" value="Unassembled WGS sequence"/>
</dbReference>
<dbReference type="AlphaFoldDB" id="A0A0C2WG37"/>
<gene>
    <name evidence="1" type="ORF">M378DRAFT_920208</name>
</gene>
<name>A0A0C2WG37_AMAMK</name>